<keyword evidence="2" id="KW-1185">Reference proteome</keyword>
<reference evidence="1 2" key="1">
    <citation type="submission" date="2021-08" db="EMBL/GenBank/DDBJ databases">
        <title>Draft Genome Sequence of Phanerochaete sordida strain YK-624.</title>
        <authorList>
            <person name="Mori T."/>
            <person name="Dohra H."/>
            <person name="Suzuki T."/>
            <person name="Kawagishi H."/>
            <person name="Hirai H."/>
        </authorList>
    </citation>
    <scope>NUCLEOTIDE SEQUENCE [LARGE SCALE GENOMIC DNA]</scope>
    <source>
        <strain evidence="1 2">YK-624</strain>
    </source>
</reference>
<sequence>MPSTASRRVDYGALTPWPGSRLCGARECFPLLPGQINIEEAPSAADSEERYKASPTSSHLATLDAVAVSAIFLITFKLGEHAAGLEAAI</sequence>
<dbReference type="Proteomes" id="UP000703269">
    <property type="component" value="Unassembled WGS sequence"/>
</dbReference>
<accession>A0A9P3FXE0</accession>
<dbReference type="EMBL" id="BPQB01000001">
    <property type="protein sequence ID" value="GJE84888.1"/>
    <property type="molecule type" value="Genomic_DNA"/>
</dbReference>
<name>A0A9P3FXE0_9APHY</name>
<proteinExistence type="predicted"/>
<dbReference type="AlphaFoldDB" id="A0A9P3FXE0"/>
<gene>
    <name evidence="1" type="ORF">PsYK624_009640</name>
</gene>
<organism evidence="1 2">
    <name type="scientific">Phanerochaete sordida</name>
    <dbReference type="NCBI Taxonomy" id="48140"/>
    <lineage>
        <taxon>Eukaryota</taxon>
        <taxon>Fungi</taxon>
        <taxon>Dikarya</taxon>
        <taxon>Basidiomycota</taxon>
        <taxon>Agaricomycotina</taxon>
        <taxon>Agaricomycetes</taxon>
        <taxon>Polyporales</taxon>
        <taxon>Phanerochaetaceae</taxon>
        <taxon>Phanerochaete</taxon>
    </lineage>
</organism>
<evidence type="ECO:0000313" key="1">
    <source>
        <dbReference type="EMBL" id="GJE84888.1"/>
    </source>
</evidence>
<comment type="caution">
    <text evidence="1">The sequence shown here is derived from an EMBL/GenBank/DDBJ whole genome shotgun (WGS) entry which is preliminary data.</text>
</comment>
<evidence type="ECO:0000313" key="2">
    <source>
        <dbReference type="Proteomes" id="UP000703269"/>
    </source>
</evidence>
<protein>
    <submittedName>
        <fullName evidence="1">Uncharacterized protein</fullName>
    </submittedName>
</protein>